<dbReference type="KEGG" id="senf:GJR95_01740"/>
<dbReference type="RefSeq" id="WP_162384246.1">
    <property type="nucleotide sequence ID" value="NZ_CP045997.1"/>
</dbReference>
<proteinExistence type="predicted"/>
<evidence type="ECO:0000313" key="2">
    <source>
        <dbReference type="Proteomes" id="UP000464577"/>
    </source>
</evidence>
<accession>A0A6P1VQ49</accession>
<dbReference type="EMBL" id="CP045997">
    <property type="protein sequence ID" value="QHV93827.1"/>
    <property type="molecule type" value="Genomic_DNA"/>
</dbReference>
<name>A0A6P1VQ49_9BACT</name>
<evidence type="ECO:0000313" key="1">
    <source>
        <dbReference type="EMBL" id="QHV93827.1"/>
    </source>
</evidence>
<sequence length="215" mass="23650">MTPAQQNILSLVCLLVIMAFTIAKYIDSQSIVRWSGKQALTDQLSPDNLQKNQLVLADNVSLNADPGRKQKIKDFNDIASLQTHLSRVGTGKLHGWRQADLGWLSSGDVYHFGSPGPNGLRNNFSLSLQSPTETSIQTLTLKVNLNNPNQKHILLMEYASIGQSTLKAIGIPAPAGLLSALLNGDPFEDENDQRLIRNVFEPGRIDSWKLIVVSH</sequence>
<gene>
    <name evidence="1" type="ORF">GJR95_01740</name>
</gene>
<protein>
    <submittedName>
        <fullName evidence="1">Uncharacterized protein</fullName>
    </submittedName>
</protein>
<dbReference type="Proteomes" id="UP000464577">
    <property type="component" value="Chromosome"/>
</dbReference>
<dbReference type="AlphaFoldDB" id="A0A6P1VQ49"/>
<keyword evidence="2" id="KW-1185">Reference proteome</keyword>
<organism evidence="1 2">
    <name type="scientific">Spirosoma endbachense</name>
    <dbReference type="NCBI Taxonomy" id="2666025"/>
    <lineage>
        <taxon>Bacteria</taxon>
        <taxon>Pseudomonadati</taxon>
        <taxon>Bacteroidota</taxon>
        <taxon>Cytophagia</taxon>
        <taxon>Cytophagales</taxon>
        <taxon>Cytophagaceae</taxon>
        <taxon>Spirosoma</taxon>
    </lineage>
</organism>
<reference evidence="1 2" key="1">
    <citation type="submission" date="2019-11" db="EMBL/GenBank/DDBJ databases">
        <title>Spirosoma endbachense sp. nov., isolated from a natural salt meadow.</title>
        <authorList>
            <person name="Rojas J."/>
            <person name="Ambika Manirajan B."/>
            <person name="Ratering S."/>
            <person name="Suarez C."/>
            <person name="Geissler-Plaum R."/>
            <person name="Schnell S."/>
        </authorList>
    </citation>
    <scope>NUCLEOTIDE SEQUENCE [LARGE SCALE GENOMIC DNA]</scope>
    <source>
        <strain evidence="1 2">I-24</strain>
    </source>
</reference>